<comment type="catalytic activity">
    <reaction evidence="1">
        <text>ATP + protein L-histidine = ADP + protein N-phospho-L-histidine.</text>
        <dbReference type="EC" id="2.7.13.3"/>
    </reaction>
</comment>
<keyword evidence="14" id="KW-0902">Two-component regulatory system</keyword>
<dbReference type="InterPro" id="IPR036890">
    <property type="entry name" value="HATPase_C_sf"/>
</dbReference>
<dbReference type="PROSITE" id="PS50885">
    <property type="entry name" value="HAMP"/>
    <property type="match status" value="1"/>
</dbReference>
<keyword evidence="23" id="KW-1185">Reference proteome</keyword>
<dbReference type="Pfam" id="PF07730">
    <property type="entry name" value="HisKA_3"/>
    <property type="match status" value="1"/>
</dbReference>
<evidence type="ECO:0000256" key="5">
    <source>
        <dbReference type="ARBA" id="ARBA00012438"/>
    </source>
</evidence>
<keyword evidence="19" id="KW-0472">Membrane</keyword>
<dbReference type="PANTHER" id="PTHR24421:SF58">
    <property type="entry name" value="SIGNAL TRANSDUCTION HISTIDINE-PROTEIN KINASE_PHOSPHATASE UHPB"/>
    <property type="match status" value="1"/>
</dbReference>
<feature type="transmembrane region" description="Helical" evidence="19">
    <location>
        <begin position="12"/>
        <end position="34"/>
    </location>
</feature>
<keyword evidence="9" id="KW-0597">Phosphoprotein</keyword>
<keyword evidence="22" id="KW-0547">Nucleotide-binding</keyword>
<dbReference type="GO" id="GO:0046872">
    <property type="term" value="F:metal ion binding"/>
    <property type="evidence" value="ECO:0007669"/>
    <property type="project" value="UniProtKB-KW"/>
</dbReference>
<protein>
    <recommendedName>
        <fullName evidence="6">Oxygen sensor histidine kinase NreB</fullName>
        <ecNumber evidence="5">2.7.13.3</ecNumber>
    </recommendedName>
    <alternativeName>
        <fullName evidence="17">Nitrogen regulation protein B</fullName>
    </alternativeName>
</protein>
<dbReference type="GO" id="GO:0005737">
    <property type="term" value="C:cytoplasm"/>
    <property type="evidence" value="ECO:0007669"/>
    <property type="project" value="UniProtKB-SubCell"/>
</dbReference>
<dbReference type="InterPro" id="IPR003594">
    <property type="entry name" value="HATPase_dom"/>
</dbReference>
<feature type="domain" description="Histidine kinase" evidence="20">
    <location>
        <begin position="367"/>
        <end position="459"/>
    </location>
</feature>
<evidence type="ECO:0000256" key="17">
    <source>
        <dbReference type="ARBA" id="ARBA00030800"/>
    </source>
</evidence>
<keyword evidence="19" id="KW-0812">Transmembrane</keyword>
<keyword evidence="18" id="KW-0175">Coiled coil</keyword>
<evidence type="ECO:0000256" key="16">
    <source>
        <dbReference type="ARBA" id="ARBA00024827"/>
    </source>
</evidence>
<comment type="caution">
    <text evidence="22">The sequence shown here is derived from an EMBL/GenBank/DDBJ whole genome shotgun (WGS) entry which is preliminary data.</text>
</comment>
<feature type="domain" description="HAMP" evidence="21">
    <location>
        <begin position="183"/>
        <end position="235"/>
    </location>
</feature>
<dbReference type="EC" id="2.7.13.3" evidence="5"/>
<comment type="subcellular location">
    <subcellularLocation>
        <location evidence="4">Cytoplasm</location>
    </subcellularLocation>
    <subcellularLocation>
        <location evidence="3">Membrane</location>
    </subcellularLocation>
</comment>
<dbReference type="GO" id="GO:0000155">
    <property type="term" value="F:phosphorelay sensor kinase activity"/>
    <property type="evidence" value="ECO:0007669"/>
    <property type="project" value="InterPro"/>
</dbReference>
<dbReference type="Proteomes" id="UP000245137">
    <property type="component" value="Unassembled WGS sequence"/>
</dbReference>
<dbReference type="CDD" id="cd16917">
    <property type="entry name" value="HATPase_UhpB-NarQ-NarX-like"/>
    <property type="match status" value="1"/>
</dbReference>
<evidence type="ECO:0000256" key="11">
    <source>
        <dbReference type="ARBA" id="ARBA00022723"/>
    </source>
</evidence>
<evidence type="ECO:0000256" key="12">
    <source>
        <dbReference type="ARBA" id="ARBA00022777"/>
    </source>
</evidence>
<dbReference type="SUPFAM" id="SSF55874">
    <property type="entry name" value="ATPase domain of HSP90 chaperone/DNA topoisomerase II/histidine kinase"/>
    <property type="match status" value="1"/>
</dbReference>
<gene>
    <name evidence="22" type="ORF">C5689_07635</name>
</gene>
<dbReference type="OrthoDB" id="9778496at2"/>
<accession>A0A2U1SSM1</accession>
<evidence type="ECO:0000256" key="19">
    <source>
        <dbReference type="SAM" id="Phobius"/>
    </source>
</evidence>
<keyword evidence="12" id="KW-0418">Kinase</keyword>
<dbReference type="InterPro" id="IPR050482">
    <property type="entry name" value="Sensor_HK_TwoCompSys"/>
</dbReference>
<evidence type="ECO:0000256" key="10">
    <source>
        <dbReference type="ARBA" id="ARBA00022679"/>
    </source>
</evidence>
<dbReference type="InterPro" id="IPR005467">
    <property type="entry name" value="His_kinase_dom"/>
</dbReference>
<evidence type="ECO:0000256" key="3">
    <source>
        <dbReference type="ARBA" id="ARBA00004370"/>
    </source>
</evidence>
<dbReference type="Gene3D" id="3.30.565.10">
    <property type="entry name" value="Histidine kinase-like ATPase, C-terminal domain"/>
    <property type="match status" value="1"/>
</dbReference>
<comment type="function">
    <text evidence="16">Member of the two-component regulatory system NreB/NreC involved in the control of dissimilatory nitrate/nitrite reduction in response to oxygen. NreB functions as a direct oxygen sensor histidine kinase which is autophosphorylated, in the absence of oxygen, probably at the conserved histidine residue, and transfers its phosphate group probably to a conserved aspartate residue of NreC. NreB/NreC activates the expression of the nitrate (narGHJI) and nitrite (nir) reductase operons, as well as the putative nitrate transporter gene narT.</text>
</comment>
<evidence type="ECO:0000256" key="2">
    <source>
        <dbReference type="ARBA" id="ARBA00001966"/>
    </source>
</evidence>
<evidence type="ECO:0000256" key="1">
    <source>
        <dbReference type="ARBA" id="ARBA00000085"/>
    </source>
</evidence>
<dbReference type="PROSITE" id="PS50109">
    <property type="entry name" value="HIS_KIN"/>
    <property type="match status" value="1"/>
</dbReference>
<dbReference type="PRINTS" id="PR00344">
    <property type="entry name" value="BCTRLSENSOR"/>
</dbReference>
<keyword evidence="8" id="KW-0963">Cytoplasm</keyword>
<keyword evidence="19" id="KW-1133">Transmembrane helix</keyword>
<evidence type="ECO:0000256" key="7">
    <source>
        <dbReference type="ARBA" id="ARBA00022485"/>
    </source>
</evidence>
<keyword evidence="7" id="KW-0004">4Fe-4S</keyword>
<keyword evidence="13" id="KW-0408">Iron</keyword>
<dbReference type="InterPro" id="IPR003660">
    <property type="entry name" value="HAMP_dom"/>
</dbReference>
<evidence type="ECO:0000256" key="14">
    <source>
        <dbReference type="ARBA" id="ARBA00023012"/>
    </source>
</evidence>
<reference evidence="22 23" key="1">
    <citation type="journal article" date="2018" name="Appl. Microbiol. Biotechnol.">
        <title>Co-cultivation of the strictly anaerobic methanogen Methanosarcina barkeri with aerobic methanotrophs in an oxygen-limited membrane bioreactor.</title>
        <authorList>
            <person name="In 't Zandt M.H."/>
            <person name="van den Bosch T.J.M."/>
            <person name="Rijkers R."/>
            <person name="van Kessel M.A.H.J."/>
            <person name="Jetten M.S.M."/>
            <person name="Welte C.U."/>
        </authorList>
    </citation>
    <scope>NUCLEOTIDE SEQUENCE [LARGE SCALE GENOMIC DNA]</scope>
    <source>
        <strain evidence="22 23">DSM 17706</strain>
    </source>
</reference>
<proteinExistence type="predicted"/>
<evidence type="ECO:0000313" key="22">
    <source>
        <dbReference type="EMBL" id="PWB94610.1"/>
    </source>
</evidence>
<dbReference type="InterPro" id="IPR004358">
    <property type="entry name" value="Sig_transdc_His_kin-like_C"/>
</dbReference>
<sequence length="471" mass="50770">MGRLSLRAGLSWLVGLVLSATLLVNVAVLVLHAGPRIRTEDETMLRLTHELLATALVSLQETADPAPAMRRFYESLGALRHVDIKILANADVASLGKPTPKRRDSVGVPDWFVSLVDAPTRVSILRLGSLPTVLIRGVDDGRIAIVSNPVDELAEIWSDLSWLAFVSFAAALLFFALVLWLVHVSLAPFEDMRRALADLEAGRTNVRVALRGASEFRGISIALNSLAATLDQVKAENRGLMAELFSVQEKERREIARDLHDEAGPCLFSIRAGVVALSEAAAAPTPDLARLRRIGVEMDEASEAMQALVRGLLGRLTPRGLAEFGLAAALAELVASWRSKRPDVFCELVTPHDLSSLEEPVLSAAYRIVQEATTNVFRHSGARRALVAVEFAASDEGDGGSVLAIVVEDDGVGMPDRPGGGGRGLLGMRERAQALGGRMTVENRPSGGARICVWLPVPDVEEEIDENDHRP</sequence>
<dbReference type="GO" id="GO:0046983">
    <property type="term" value="F:protein dimerization activity"/>
    <property type="evidence" value="ECO:0007669"/>
    <property type="project" value="InterPro"/>
</dbReference>
<dbReference type="InterPro" id="IPR011712">
    <property type="entry name" value="Sig_transdc_His_kin_sub3_dim/P"/>
</dbReference>
<evidence type="ECO:0000256" key="15">
    <source>
        <dbReference type="ARBA" id="ARBA00023014"/>
    </source>
</evidence>
<feature type="transmembrane region" description="Helical" evidence="19">
    <location>
        <begin position="162"/>
        <end position="184"/>
    </location>
</feature>
<dbReference type="EMBL" id="PUIV01000007">
    <property type="protein sequence ID" value="PWB94610.1"/>
    <property type="molecule type" value="Genomic_DNA"/>
</dbReference>
<comment type="cofactor">
    <cofactor evidence="2">
        <name>[4Fe-4S] cluster</name>
        <dbReference type="ChEBI" id="CHEBI:49883"/>
    </cofactor>
</comment>
<evidence type="ECO:0000259" key="20">
    <source>
        <dbReference type="PROSITE" id="PS50109"/>
    </source>
</evidence>
<evidence type="ECO:0000256" key="18">
    <source>
        <dbReference type="SAM" id="Coils"/>
    </source>
</evidence>
<dbReference type="PANTHER" id="PTHR24421">
    <property type="entry name" value="NITRATE/NITRITE SENSOR PROTEIN NARX-RELATED"/>
    <property type="match status" value="1"/>
</dbReference>
<evidence type="ECO:0000256" key="8">
    <source>
        <dbReference type="ARBA" id="ARBA00022490"/>
    </source>
</evidence>
<evidence type="ECO:0000256" key="13">
    <source>
        <dbReference type="ARBA" id="ARBA00023004"/>
    </source>
</evidence>
<dbReference type="GO" id="GO:0005524">
    <property type="term" value="F:ATP binding"/>
    <property type="evidence" value="ECO:0007669"/>
    <property type="project" value="UniProtKB-KW"/>
</dbReference>
<dbReference type="AlphaFoldDB" id="A0A2U1SSM1"/>
<evidence type="ECO:0000256" key="6">
    <source>
        <dbReference type="ARBA" id="ARBA00017322"/>
    </source>
</evidence>
<name>A0A2U1SSM1_METSR</name>
<evidence type="ECO:0000259" key="21">
    <source>
        <dbReference type="PROSITE" id="PS50885"/>
    </source>
</evidence>
<keyword evidence="11" id="KW-0479">Metal-binding</keyword>
<keyword evidence="10" id="KW-0808">Transferase</keyword>
<feature type="coiled-coil region" evidence="18">
    <location>
        <begin position="223"/>
        <end position="250"/>
    </location>
</feature>
<keyword evidence="15" id="KW-0411">Iron-sulfur</keyword>
<keyword evidence="22" id="KW-0067">ATP-binding</keyword>
<dbReference type="Gene3D" id="1.20.5.1930">
    <property type="match status" value="1"/>
</dbReference>
<organism evidence="22 23">
    <name type="scientific">Methylosinus sporium</name>
    <dbReference type="NCBI Taxonomy" id="428"/>
    <lineage>
        <taxon>Bacteria</taxon>
        <taxon>Pseudomonadati</taxon>
        <taxon>Pseudomonadota</taxon>
        <taxon>Alphaproteobacteria</taxon>
        <taxon>Hyphomicrobiales</taxon>
        <taxon>Methylocystaceae</taxon>
        <taxon>Methylosinus</taxon>
    </lineage>
</organism>
<evidence type="ECO:0000256" key="9">
    <source>
        <dbReference type="ARBA" id="ARBA00022553"/>
    </source>
</evidence>
<dbReference type="GO" id="GO:0051539">
    <property type="term" value="F:4 iron, 4 sulfur cluster binding"/>
    <property type="evidence" value="ECO:0007669"/>
    <property type="project" value="UniProtKB-KW"/>
</dbReference>
<evidence type="ECO:0000256" key="4">
    <source>
        <dbReference type="ARBA" id="ARBA00004496"/>
    </source>
</evidence>
<dbReference type="Pfam" id="PF02518">
    <property type="entry name" value="HATPase_c"/>
    <property type="match status" value="1"/>
</dbReference>
<dbReference type="GO" id="GO:0016020">
    <property type="term" value="C:membrane"/>
    <property type="evidence" value="ECO:0007669"/>
    <property type="project" value="UniProtKB-SubCell"/>
</dbReference>
<evidence type="ECO:0000313" key="23">
    <source>
        <dbReference type="Proteomes" id="UP000245137"/>
    </source>
</evidence>
<dbReference type="SMART" id="SM00387">
    <property type="entry name" value="HATPase_c"/>
    <property type="match status" value="1"/>
</dbReference>